<evidence type="ECO:0000259" key="7">
    <source>
        <dbReference type="PROSITE" id="PS51918"/>
    </source>
</evidence>
<keyword evidence="6" id="KW-0411">Iron-sulfur</keyword>
<reference evidence="8" key="2">
    <citation type="journal article" date="2011" name="Microb. Ecol.">
        <title>Taxonomic and Functional Metagenomic Profiling of the Microbial Community in the Anoxic Sediment of a Sub-saline Shallow Lake (Laguna de Carrizo, Central Spain).</title>
        <authorList>
            <person name="Ferrer M."/>
            <person name="Guazzaroni M.E."/>
            <person name="Richter M."/>
            <person name="Garcia-Salamanca A."/>
            <person name="Yarza P."/>
            <person name="Suarez-Suarez A."/>
            <person name="Solano J."/>
            <person name="Alcaide M."/>
            <person name="van Dillewijn P."/>
            <person name="Molina-Henares M.A."/>
            <person name="Lopez-Cortes N."/>
            <person name="Al-Ramahi Y."/>
            <person name="Guerrero C."/>
            <person name="Acosta A."/>
            <person name="de Eugenio L.I."/>
            <person name="Martinez V."/>
            <person name="Marques S."/>
            <person name="Rojo F."/>
            <person name="Santero E."/>
            <person name="Genilloud O."/>
            <person name="Perez-Perez J."/>
            <person name="Rossello-Mora R."/>
            <person name="Ramos J.L."/>
        </authorList>
    </citation>
    <scope>NUCLEOTIDE SEQUENCE</scope>
</reference>
<dbReference type="SUPFAM" id="SSF102114">
    <property type="entry name" value="Radical SAM enzymes"/>
    <property type="match status" value="1"/>
</dbReference>
<evidence type="ECO:0000256" key="6">
    <source>
        <dbReference type="ARBA" id="ARBA00023014"/>
    </source>
</evidence>
<dbReference type="AlphaFoldDB" id="D9PH03"/>
<dbReference type="InterPro" id="IPR007197">
    <property type="entry name" value="rSAM"/>
</dbReference>
<dbReference type="GO" id="GO:0005737">
    <property type="term" value="C:cytoplasm"/>
    <property type="evidence" value="ECO:0007669"/>
    <property type="project" value="TreeGrafter"/>
</dbReference>
<dbReference type="InterPro" id="IPR058240">
    <property type="entry name" value="rSAM_sf"/>
</dbReference>
<dbReference type="GO" id="GO:0051539">
    <property type="term" value="F:4 iron, 4 sulfur cluster binding"/>
    <property type="evidence" value="ECO:0007669"/>
    <property type="project" value="UniProtKB-KW"/>
</dbReference>
<evidence type="ECO:0000313" key="8">
    <source>
        <dbReference type="EMBL" id="EFK97158.1"/>
    </source>
</evidence>
<dbReference type="InterPro" id="IPR023404">
    <property type="entry name" value="rSAM_horseshoe"/>
</dbReference>
<dbReference type="Pfam" id="PF04055">
    <property type="entry name" value="Radical_SAM"/>
    <property type="match status" value="1"/>
</dbReference>
<proteinExistence type="predicted"/>
<dbReference type="InterPro" id="IPR006638">
    <property type="entry name" value="Elp3/MiaA/NifB-like_rSAM"/>
</dbReference>
<dbReference type="Pfam" id="PF16199">
    <property type="entry name" value="Radical_SAM_C"/>
    <property type="match status" value="1"/>
</dbReference>
<evidence type="ECO:0000256" key="4">
    <source>
        <dbReference type="ARBA" id="ARBA00022723"/>
    </source>
</evidence>
<dbReference type="GO" id="GO:0003824">
    <property type="term" value="F:catalytic activity"/>
    <property type="evidence" value="ECO:0007669"/>
    <property type="project" value="InterPro"/>
</dbReference>
<keyword evidence="4" id="KW-0479">Metal-binding</keyword>
<comment type="cofactor">
    <cofactor evidence="1">
        <name>[4Fe-4S] cluster</name>
        <dbReference type="ChEBI" id="CHEBI:49883"/>
    </cofactor>
</comment>
<feature type="domain" description="Radical SAM core" evidence="7">
    <location>
        <begin position="1"/>
        <end position="156"/>
    </location>
</feature>
<keyword evidence="2" id="KW-0004">4Fe-4S</keyword>
<reference evidence="8" key="1">
    <citation type="submission" date="2010-07" db="EMBL/GenBank/DDBJ databases">
        <authorList>
            <consortium name="CONSOLIDER consortium CSD2007-00005"/>
            <person name="Guazzaroni M.-E."/>
            <person name="Richter M."/>
            <person name="Garcia-Salamanca A."/>
            <person name="Yarza P."/>
            <person name="Ferrer M."/>
        </authorList>
    </citation>
    <scope>NUCLEOTIDE SEQUENCE</scope>
</reference>
<dbReference type="InterPro" id="IPR039661">
    <property type="entry name" value="ELP3"/>
</dbReference>
<dbReference type="PANTHER" id="PTHR11135">
    <property type="entry name" value="HISTONE ACETYLTRANSFERASE-RELATED"/>
    <property type="match status" value="1"/>
</dbReference>
<dbReference type="GO" id="GO:0046872">
    <property type="term" value="F:metal ion binding"/>
    <property type="evidence" value="ECO:0007669"/>
    <property type="project" value="UniProtKB-KW"/>
</dbReference>
<comment type="caution">
    <text evidence="8">The sequence shown here is derived from an EMBL/GenBank/DDBJ whole genome shotgun (WGS) entry which is preliminary data.</text>
</comment>
<dbReference type="GO" id="GO:0002926">
    <property type="term" value="P:tRNA wobble base 5-methoxycarbonylmethyl-2-thiouridinylation"/>
    <property type="evidence" value="ECO:0007669"/>
    <property type="project" value="TreeGrafter"/>
</dbReference>
<evidence type="ECO:0000256" key="5">
    <source>
        <dbReference type="ARBA" id="ARBA00023004"/>
    </source>
</evidence>
<keyword evidence="5" id="KW-0408">Iron</keyword>
<protein>
    <recommendedName>
        <fullName evidence="7">Radical SAM core domain-containing protein</fullName>
    </recommendedName>
</protein>
<keyword evidence="3" id="KW-0949">S-adenosyl-L-methionine</keyword>
<gene>
    <name evidence="8" type="ORF">LDC_0800</name>
</gene>
<organism evidence="8">
    <name type="scientific">sediment metagenome</name>
    <dbReference type="NCBI Taxonomy" id="749907"/>
    <lineage>
        <taxon>unclassified sequences</taxon>
        <taxon>metagenomes</taxon>
        <taxon>ecological metagenomes</taxon>
    </lineage>
</organism>
<dbReference type="SMART" id="SM00729">
    <property type="entry name" value="Elp3"/>
    <property type="match status" value="1"/>
</dbReference>
<dbReference type="PROSITE" id="PS51918">
    <property type="entry name" value="RADICAL_SAM"/>
    <property type="match status" value="1"/>
</dbReference>
<accession>D9PH03</accession>
<dbReference type="Gene3D" id="3.80.30.20">
    <property type="entry name" value="tm_1862 like domain"/>
    <property type="match status" value="1"/>
</dbReference>
<evidence type="ECO:0000256" key="3">
    <source>
        <dbReference type="ARBA" id="ARBA00022691"/>
    </source>
</evidence>
<dbReference type="PANTHER" id="PTHR11135:SF0">
    <property type="entry name" value="ELONGATOR COMPLEX PROTEIN 3"/>
    <property type="match status" value="1"/>
</dbReference>
<evidence type="ECO:0000256" key="2">
    <source>
        <dbReference type="ARBA" id="ARBA00022485"/>
    </source>
</evidence>
<dbReference type="InterPro" id="IPR032432">
    <property type="entry name" value="Radical_SAM_C"/>
</dbReference>
<dbReference type="EMBL" id="ADZX01000340">
    <property type="protein sequence ID" value="EFK97158.1"/>
    <property type="molecule type" value="Genomic_DNA"/>
</dbReference>
<evidence type="ECO:0000256" key="1">
    <source>
        <dbReference type="ARBA" id="ARBA00001966"/>
    </source>
</evidence>
<sequence length="264" mass="28931">MREVLGAVAPYLKEGILHSVRVSTRPDSLDEKKVALLKGLGVRTVELGAQSMDDEVLKRTRRGHTARDTERAVALLKQHGFTVGVQLMPGLPGDSAERFAASVQEVIRLKPDMARLYPVVVLRGTELAQWFESGTYRALALDEAVQICAASCLCLEQAGIPVIRMGLMASLSLREKGQIVAGPWHESFGHLVRSEMYHRSIEAFLPKPGEGKRISIRISPKDIALLRGHRNEGIRRIEEVTGAMINGIVADDSLPAGRIAVKTE</sequence>
<name>D9PH03_9ZZZZ</name>